<feature type="domain" description="Peptidase S49" evidence="8">
    <location>
        <begin position="121"/>
        <end position="272"/>
    </location>
</feature>
<keyword evidence="10" id="KW-1185">Reference proteome</keyword>
<reference evidence="9" key="1">
    <citation type="submission" date="2021-01" db="EMBL/GenBank/DDBJ databases">
        <title>Fulvivirga kasyanovii gen. nov., sp nov., a novel member of the phylum Bacteroidetes isolated from seawater in a mussel farm.</title>
        <authorList>
            <person name="Zhao L.-H."/>
            <person name="Wang Z.-J."/>
        </authorList>
    </citation>
    <scope>NUCLEOTIDE SEQUENCE</scope>
    <source>
        <strain evidence="9">2943</strain>
    </source>
</reference>
<keyword evidence="5" id="KW-0720">Serine protease</keyword>
<comment type="similarity">
    <text evidence="2">Belongs to the peptidase S49 family.</text>
</comment>
<dbReference type="PIRSF" id="PIRSF001217">
    <property type="entry name" value="Protease_4_SppA"/>
    <property type="match status" value="1"/>
</dbReference>
<evidence type="ECO:0000256" key="1">
    <source>
        <dbReference type="ARBA" id="ARBA00004370"/>
    </source>
</evidence>
<evidence type="ECO:0000256" key="7">
    <source>
        <dbReference type="PIRSR" id="PIRSR001217-1"/>
    </source>
</evidence>
<proteinExistence type="inferred from homology"/>
<dbReference type="InterPro" id="IPR002142">
    <property type="entry name" value="Peptidase_S49"/>
</dbReference>
<dbReference type="InterPro" id="IPR029045">
    <property type="entry name" value="ClpP/crotonase-like_dom_sf"/>
</dbReference>
<dbReference type="EMBL" id="JAESIY010000005">
    <property type="protein sequence ID" value="MBL3656393.1"/>
    <property type="molecule type" value="Genomic_DNA"/>
</dbReference>
<dbReference type="Gene3D" id="6.20.330.10">
    <property type="match status" value="1"/>
</dbReference>
<evidence type="ECO:0000256" key="6">
    <source>
        <dbReference type="ARBA" id="ARBA00023136"/>
    </source>
</evidence>
<dbReference type="CDD" id="cd07023">
    <property type="entry name" value="S49_Sppa_N_C"/>
    <property type="match status" value="1"/>
</dbReference>
<evidence type="ECO:0000256" key="3">
    <source>
        <dbReference type="ARBA" id="ARBA00022670"/>
    </source>
</evidence>
<dbReference type="InterPro" id="IPR004635">
    <property type="entry name" value="Pept_S49_SppA"/>
</dbReference>
<dbReference type="RefSeq" id="WP_202244193.1">
    <property type="nucleotide sequence ID" value="NZ_JAESIY010000005.1"/>
</dbReference>
<dbReference type="Gene3D" id="3.90.226.10">
    <property type="entry name" value="2-enoyl-CoA Hydratase, Chain A, domain 1"/>
    <property type="match status" value="3"/>
</dbReference>
<dbReference type="NCBIfam" id="TIGR00706">
    <property type="entry name" value="SppA_dom"/>
    <property type="match status" value="1"/>
</dbReference>
<dbReference type="GO" id="GO:0008236">
    <property type="term" value="F:serine-type peptidase activity"/>
    <property type="evidence" value="ECO:0007669"/>
    <property type="project" value="UniProtKB-KW"/>
</dbReference>
<keyword evidence="3" id="KW-0645">Protease</keyword>
<gene>
    <name evidence="9" type="primary">sppA</name>
    <name evidence="9" type="ORF">JL102_09650</name>
</gene>
<dbReference type="AlphaFoldDB" id="A0A937JYG2"/>
<dbReference type="PANTHER" id="PTHR33209:SF1">
    <property type="entry name" value="PEPTIDASE S49 DOMAIN-CONTAINING PROTEIN"/>
    <property type="match status" value="1"/>
</dbReference>
<accession>A0A937JYG2</accession>
<dbReference type="Proteomes" id="UP000659388">
    <property type="component" value="Unassembled WGS sequence"/>
</dbReference>
<protein>
    <submittedName>
        <fullName evidence="9">Signal peptide peptidase SppA</fullName>
    </submittedName>
</protein>
<dbReference type="NCBIfam" id="TIGR00705">
    <property type="entry name" value="SppA_67K"/>
    <property type="match status" value="1"/>
</dbReference>
<evidence type="ECO:0000256" key="2">
    <source>
        <dbReference type="ARBA" id="ARBA00008683"/>
    </source>
</evidence>
<organism evidence="9 10">
    <name type="scientific">Fulvivirga sediminis</name>
    <dbReference type="NCBI Taxonomy" id="2803949"/>
    <lineage>
        <taxon>Bacteria</taxon>
        <taxon>Pseudomonadati</taxon>
        <taxon>Bacteroidota</taxon>
        <taxon>Cytophagia</taxon>
        <taxon>Cytophagales</taxon>
        <taxon>Fulvivirgaceae</taxon>
        <taxon>Fulvivirga</taxon>
    </lineage>
</organism>
<keyword evidence="6" id="KW-0472">Membrane</keyword>
<feature type="active site" description="Proton donor/acceptor" evidence="7">
    <location>
        <position position="189"/>
    </location>
</feature>
<dbReference type="GO" id="GO:0006465">
    <property type="term" value="P:signal peptide processing"/>
    <property type="evidence" value="ECO:0007669"/>
    <property type="project" value="InterPro"/>
</dbReference>
<evidence type="ECO:0000313" key="9">
    <source>
        <dbReference type="EMBL" id="MBL3656393.1"/>
    </source>
</evidence>
<feature type="domain" description="Peptidase S49" evidence="8">
    <location>
        <begin position="366"/>
        <end position="517"/>
    </location>
</feature>
<name>A0A937JYG2_9BACT</name>
<evidence type="ECO:0000256" key="5">
    <source>
        <dbReference type="ARBA" id="ARBA00022825"/>
    </source>
</evidence>
<dbReference type="SUPFAM" id="SSF52096">
    <property type="entry name" value="ClpP/crotonase"/>
    <property type="match status" value="2"/>
</dbReference>
<dbReference type="Pfam" id="PF01343">
    <property type="entry name" value="Peptidase_S49"/>
    <property type="match status" value="2"/>
</dbReference>
<sequence>MKFLRNFLASFLALVIFSVLGVLVFVGVIAVMSAEETVKVSSKSILHLNLDRPISEVEFENPFGEVGIVASSPSSIGLVQLKEVIAHAKSNENIEGILLESPRLMAGKATVEEIRMALEDFKSSGKFVVAYGEYYTEGAYYLASVADEIYMHPEGDLEFNGLSANVTFLKGLFDKLNIEPQIFRVGQFKSAVEPLMRTDMSEENRLQLTSMLNSINNHSIANVAKSRGLSEADVKQMSEEMLARQPEDAVKYGLLDSLTYYDGVISFLKKKVGKDEDKDLSLVKYEKYKKNVGSFKSSDNEVAVIVASGEITSGEGDMNTIGSDSFVKEIRKARKDDGIKAIVLRINSPGGSFVASDIMWREIKLTSEVKPVIASMSDVAASGGYYMSMACDTIVAQPNTITGSIGIFGVIFNFKDFLNDKLGVTNEEVNTGKFSGMLTVTRPLTEEEKAIVQEDINNGYETFVTKAAQGRGMTVDNIKSVASGRVWTGEQAKNNGLVDILGDFDDAVKIAANAAGVQDDYKVRYYPKQRSIFEEFFKELEGDTKAEAIKAELGELYPYFEMLKKTENLKGVQARLPYELNLN</sequence>
<keyword evidence="4" id="KW-0378">Hydrolase</keyword>
<dbReference type="InterPro" id="IPR047272">
    <property type="entry name" value="S49_SppA_C"/>
</dbReference>
<comment type="caution">
    <text evidence="9">The sequence shown here is derived from an EMBL/GenBank/DDBJ whole genome shotgun (WGS) entry which is preliminary data.</text>
</comment>
<dbReference type="PANTHER" id="PTHR33209">
    <property type="entry name" value="PROTEASE 4"/>
    <property type="match status" value="1"/>
</dbReference>
<dbReference type="InterPro" id="IPR004634">
    <property type="entry name" value="Pept_S49_pIV"/>
</dbReference>
<evidence type="ECO:0000313" key="10">
    <source>
        <dbReference type="Proteomes" id="UP000659388"/>
    </source>
</evidence>
<dbReference type="CDD" id="cd07018">
    <property type="entry name" value="S49_SppA_67K_type"/>
    <property type="match status" value="1"/>
</dbReference>
<evidence type="ECO:0000259" key="8">
    <source>
        <dbReference type="Pfam" id="PF01343"/>
    </source>
</evidence>
<feature type="active site" description="Nucleophile" evidence="7">
    <location>
        <position position="382"/>
    </location>
</feature>
<dbReference type="GO" id="GO:0016020">
    <property type="term" value="C:membrane"/>
    <property type="evidence" value="ECO:0007669"/>
    <property type="project" value="UniProtKB-SubCell"/>
</dbReference>
<evidence type="ECO:0000256" key="4">
    <source>
        <dbReference type="ARBA" id="ARBA00022801"/>
    </source>
</evidence>
<dbReference type="InterPro" id="IPR047217">
    <property type="entry name" value="S49_SppA_67K_type_N"/>
</dbReference>
<comment type="subcellular location">
    <subcellularLocation>
        <location evidence="1">Membrane</location>
    </subcellularLocation>
</comment>